<proteinExistence type="predicted"/>
<dbReference type="RefSeq" id="WP_137090824.1">
    <property type="nucleotide sequence ID" value="NZ_CP028923.1"/>
</dbReference>
<reference evidence="1 2" key="1">
    <citation type="submission" date="2018-04" db="EMBL/GenBank/DDBJ databases">
        <title>Complete genome uncultured novel isolate.</title>
        <authorList>
            <person name="Merlino G."/>
        </authorList>
    </citation>
    <scope>NUCLEOTIDE SEQUENCE [LARGE SCALE GENOMIC DNA]</scope>
    <source>
        <strain evidence="2">R1DC9</strain>
    </source>
</reference>
<dbReference type="Proteomes" id="UP000298616">
    <property type="component" value="Chromosome"/>
</dbReference>
<name>A0A4D7JGH8_9BACT</name>
<gene>
    <name evidence="1" type="ORF">DCC35_11020</name>
</gene>
<protein>
    <submittedName>
        <fullName evidence="1">Uncharacterized protein</fullName>
    </submittedName>
</protein>
<dbReference type="EMBL" id="CP028923">
    <property type="protein sequence ID" value="QCK15239.1"/>
    <property type="molecule type" value="Genomic_DNA"/>
</dbReference>
<organism evidence="1 2">
    <name type="scientific">Mangrovivirga cuniculi</name>
    <dbReference type="NCBI Taxonomy" id="2715131"/>
    <lineage>
        <taxon>Bacteria</taxon>
        <taxon>Pseudomonadati</taxon>
        <taxon>Bacteroidota</taxon>
        <taxon>Cytophagia</taxon>
        <taxon>Cytophagales</taxon>
        <taxon>Mangrovivirgaceae</taxon>
        <taxon>Mangrovivirga</taxon>
    </lineage>
</organism>
<evidence type="ECO:0000313" key="2">
    <source>
        <dbReference type="Proteomes" id="UP000298616"/>
    </source>
</evidence>
<evidence type="ECO:0000313" key="1">
    <source>
        <dbReference type="EMBL" id="QCK15239.1"/>
    </source>
</evidence>
<dbReference type="KEGG" id="fpf:DCC35_11020"/>
<keyword evidence="2" id="KW-1185">Reference proteome</keyword>
<sequence length="86" mass="9784">MNKSKPIVKIDNDLDWKLFDESKLAKGQITINGDVTKAFKDVLVKVTNKNQTNTKDGIIIWPMGGKPSLQELKNKKNYEVLIKKIN</sequence>
<dbReference type="AlphaFoldDB" id="A0A4D7JGH8"/>
<accession>A0A4D7JGH8</accession>